<protein>
    <submittedName>
        <fullName evidence="1">Uncharacterized protein</fullName>
    </submittedName>
</protein>
<name>A0A976GA01_9BURK</name>
<organism evidence="1 2">
    <name type="scientific">Cupriavidus oxalaticus</name>
    <dbReference type="NCBI Taxonomy" id="96344"/>
    <lineage>
        <taxon>Bacteria</taxon>
        <taxon>Pseudomonadati</taxon>
        <taxon>Pseudomonadota</taxon>
        <taxon>Betaproteobacteria</taxon>
        <taxon>Burkholderiales</taxon>
        <taxon>Burkholderiaceae</taxon>
        <taxon>Cupriavidus</taxon>
    </lineage>
</organism>
<evidence type="ECO:0000313" key="1">
    <source>
        <dbReference type="EMBL" id="SPC14286.1"/>
    </source>
</evidence>
<reference evidence="1 2" key="1">
    <citation type="submission" date="2018-01" db="EMBL/GenBank/DDBJ databases">
        <authorList>
            <person name="Clerissi C."/>
        </authorList>
    </citation>
    <scope>NUCLEOTIDE SEQUENCE [LARGE SCALE GENOMIC DNA]</scope>
    <source>
        <strain evidence="1">Cupriavidus oxalaticus LMG 2235</strain>
    </source>
</reference>
<evidence type="ECO:0000313" key="2">
    <source>
        <dbReference type="Proteomes" id="UP000256862"/>
    </source>
</evidence>
<dbReference type="EMBL" id="OGUS01000121">
    <property type="protein sequence ID" value="SPC14286.1"/>
    <property type="molecule type" value="Genomic_DNA"/>
</dbReference>
<dbReference type="Proteomes" id="UP000256862">
    <property type="component" value="Chromosome CO2235"/>
</dbReference>
<comment type="caution">
    <text evidence="1">The sequence shown here is derived from an EMBL/GenBank/DDBJ whole genome shotgun (WGS) entry which is preliminary data.</text>
</comment>
<sequence>MRPPEPDHRKVSRQEYAKQLIRRHLAMITVTATTFSQNNLPAKRR</sequence>
<accession>A0A976GA01</accession>
<proteinExistence type="predicted"/>
<gene>
    <name evidence="1" type="ORF">CO2235_200142</name>
</gene>
<dbReference type="AlphaFoldDB" id="A0A976GA01"/>